<gene>
    <name evidence="5" type="ORF">L5515_009549</name>
</gene>
<feature type="transmembrane region" description="Helical" evidence="3">
    <location>
        <begin position="96"/>
        <end position="114"/>
    </location>
</feature>
<keyword evidence="3" id="KW-0812">Transmembrane</keyword>
<evidence type="ECO:0000256" key="2">
    <source>
        <dbReference type="ARBA" id="ARBA00023157"/>
    </source>
</evidence>
<dbReference type="PROSITE" id="PS00639">
    <property type="entry name" value="THIOL_PROTEASE_HIS"/>
    <property type="match status" value="1"/>
</dbReference>
<keyword evidence="6" id="KW-1185">Reference proteome</keyword>
<evidence type="ECO:0000256" key="3">
    <source>
        <dbReference type="SAM" id="Phobius"/>
    </source>
</evidence>
<comment type="similarity">
    <text evidence="1">Belongs to the peptidase C1 family.</text>
</comment>
<evidence type="ECO:0000313" key="5">
    <source>
        <dbReference type="EMBL" id="UMM37944.1"/>
    </source>
</evidence>
<dbReference type="GO" id="GO:0008234">
    <property type="term" value="F:cysteine-type peptidase activity"/>
    <property type="evidence" value="ECO:0007669"/>
    <property type="project" value="InterPro"/>
</dbReference>
<dbReference type="PANTHER" id="PTHR12411">
    <property type="entry name" value="CYSTEINE PROTEASE FAMILY C1-RELATED"/>
    <property type="match status" value="1"/>
</dbReference>
<evidence type="ECO:0000313" key="6">
    <source>
        <dbReference type="Proteomes" id="UP000829354"/>
    </source>
</evidence>
<name>A0AAE9JME5_CAEBR</name>
<dbReference type="InterPro" id="IPR025660">
    <property type="entry name" value="Pept_his_AS"/>
</dbReference>
<evidence type="ECO:0000256" key="1">
    <source>
        <dbReference type="ARBA" id="ARBA00008455"/>
    </source>
</evidence>
<keyword evidence="3" id="KW-1133">Transmembrane helix</keyword>
<keyword evidence="3" id="KW-0472">Membrane</keyword>
<proteinExistence type="inferred from homology"/>
<dbReference type="InterPro" id="IPR013128">
    <property type="entry name" value="Peptidase_C1A"/>
</dbReference>
<dbReference type="Proteomes" id="UP000829354">
    <property type="component" value="Chromosome V"/>
</dbReference>
<dbReference type="InterPro" id="IPR025661">
    <property type="entry name" value="Pept_asp_AS"/>
</dbReference>
<dbReference type="Pfam" id="PF00112">
    <property type="entry name" value="Peptidase_C1"/>
    <property type="match status" value="1"/>
</dbReference>
<dbReference type="EMBL" id="CP092624">
    <property type="protein sequence ID" value="UMM37944.1"/>
    <property type="molecule type" value="Genomic_DNA"/>
</dbReference>
<feature type="domain" description="Peptidase C1A papain C-terminal" evidence="4">
    <location>
        <begin position="2"/>
        <end position="91"/>
    </location>
</feature>
<dbReference type="Gene3D" id="3.90.70.10">
    <property type="entry name" value="Cysteine proteinases"/>
    <property type="match status" value="1"/>
</dbReference>
<dbReference type="GO" id="GO:0006508">
    <property type="term" value="P:proteolysis"/>
    <property type="evidence" value="ECO:0007669"/>
    <property type="project" value="InterPro"/>
</dbReference>
<dbReference type="InterPro" id="IPR000668">
    <property type="entry name" value="Peptidase_C1A_C"/>
</dbReference>
<reference evidence="5 6" key="1">
    <citation type="submission" date="2022-04" db="EMBL/GenBank/DDBJ databases">
        <title>Chromosome-level reference genomes for two strains of Caenorhabditis briggsae: an improved platform for comparative genomics.</title>
        <authorList>
            <person name="Stevens L."/>
            <person name="Andersen E."/>
        </authorList>
    </citation>
    <scope>NUCLEOTIDE SEQUENCE [LARGE SCALE GENOMIC DNA]</scope>
    <source>
        <strain evidence="5">VX34</strain>
        <tissue evidence="5">Whole-organism</tissue>
    </source>
</reference>
<protein>
    <recommendedName>
        <fullName evidence="4">Peptidase C1A papain C-terminal domain-containing protein</fullName>
    </recommendedName>
</protein>
<dbReference type="PROSITE" id="PS00640">
    <property type="entry name" value="THIOL_PROTEASE_ASN"/>
    <property type="match status" value="1"/>
</dbReference>
<dbReference type="SUPFAM" id="SSF54001">
    <property type="entry name" value="Cysteine proteinases"/>
    <property type="match status" value="1"/>
</dbReference>
<sequence length="115" mass="13055">MIQTEIYNNGPVEVSYQVYDDFYHYKSGVYYTDFGDKPSGHAVKIIGWGTEKKVDYWLVANSWSTTFGENGFFKIRRGTNECGIEENVVAGLPKSSGNIIGGFIAFLALIFYYMF</sequence>
<accession>A0AAE9JME5</accession>
<keyword evidence="2" id="KW-1015">Disulfide bond</keyword>
<evidence type="ECO:0000259" key="4">
    <source>
        <dbReference type="Pfam" id="PF00112"/>
    </source>
</evidence>
<organism evidence="5 6">
    <name type="scientific">Caenorhabditis briggsae</name>
    <dbReference type="NCBI Taxonomy" id="6238"/>
    <lineage>
        <taxon>Eukaryota</taxon>
        <taxon>Metazoa</taxon>
        <taxon>Ecdysozoa</taxon>
        <taxon>Nematoda</taxon>
        <taxon>Chromadorea</taxon>
        <taxon>Rhabditida</taxon>
        <taxon>Rhabditina</taxon>
        <taxon>Rhabditomorpha</taxon>
        <taxon>Rhabditoidea</taxon>
        <taxon>Rhabditidae</taxon>
        <taxon>Peloderinae</taxon>
        <taxon>Caenorhabditis</taxon>
    </lineage>
</organism>
<dbReference type="AlphaFoldDB" id="A0AAE9JME5"/>
<dbReference type="InterPro" id="IPR038765">
    <property type="entry name" value="Papain-like_cys_pep_sf"/>
</dbReference>